<comment type="caution">
    <text evidence="3">The sequence shown here is derived from an EMBL/GenBank/DDBJ whole genome shotgun (WGS) entry which is preliminary data.</text>
</comment>
<sequence>MTTVTVLHPGSMGAAIAAQTVGARRVLWVSAGRSAATAQRAKDAGLTACASLEEALGASDVVLSICPPHAAEDVATHVARHAFTGLYIDANAISPQRMKRIASEIRPAPVVLDGAIFGPPPSAERSCRLYVAGDGQAVEVMHNLFKDSAVEVRSAGERVGSASALKASFAGFQKAARTLAGVSHALADAHGVADLLTEEARSMPSQILSDPEYLPSVAARAWRWGPEMQEVADTLREAGLPTEMAEAAASVMARWEKNKDQYALPLADVLAHLRQGF</sequence>
<dbReference type="AlphaFoldDB" id="A0A1S2NYY6"/>
<organism evidence="3 4">
    <name type="scientific">Streptomyces colonosanans</name>
    <dbReference type="NCBI Taxonomy" id="1428652"/>
    <lineage>
        <taxon>Bacteria</taxon>
        <taxon>Bacillati</taxon>
        <taxon>Actinomycetota</taxon>
        <taxon>Actinomycetes</taxon>
        <taxon>Kitasatosporales</taxon>
        <taxon>Streptomycetaceae</taxon>
        <taxon>Streptomyces</taxon>
    </lineage>
</organism>
<feature type="domain" description="6-phosphogluconate dehydrogenase NADP-binding" evidence="1">
    <location>
        <begin position="10"/>
        <end position="152"/>
    </location>
</feature>
<keyword evidence="4" id="KW-1185">Reference proteome</keyword>
<proteinExistence type="predicted"/>
<dbReference type="EMBL" id="MLYP01000076">
    <property type="protein sequence ID" value="OIJ86415.1"/>
    <property type="molecule type" value="Genomic_DNA"/>
</dbReference>
<dbReference type="GO" id="GO:0050661">
    <property type="term" value="F:NADP binding"/>
    <property type="evidence" value="ECO:0007669"/>
    <property type="project" value="InterPro"/>
</dbReference>
<dbReference type="SUPFAM" id="SSF48179">
    <property type="entry name" value="6-phosphogluconate dehydrogenase C-terminal domain-like"/>
    <property type="match status" value="1"/>
</dbReference>
<accession>A0A1S2NYY6</accession>
<feature type="domain" description="Phosphogluconate dehydrogenase NAD-binding putative C-terminal" evidence="2">
    <location>
        <begin position="187"/>
        <end position="255"/>
    </location>
</feature>
<dbReference type="SUPFAM" id="SSF51735">
    <property type="entry name" value="NAD(P)-binding Rossmann-fold domains"/>
    <property type="match status" value="1"/>
</dbReference>
<dbReference type="Pfam" id="PF09130">
    <property type="entry name" value="DUF1932"/>
    <property type="match status" value="1"/>
</dbReference>
<dbReference type="OrthoDB" id="1271986at2"/>
<dbReference type="Gene3D" id="1.10.1040.10">
    <property type="entry name" value="N-(1-d-carboxylethyl)-l-norvaline Dehydrogenase, domain 2"/>
    <property type="match status" value="1"/>
</dbReference>
<evidence type="ECO:0000259" key="2">
    <source>
        <dbReference type="Pfam" id="PF09130"/>
    </source>
</evidence>
<dbReference type="InterPro" id="IPR008927">
    <property type="entry name" value="6-PGluconate_DH-like_C_sf"/>
</dbReference>
<evidence type="ECO:0000313" key="3">
    <source>
        <dbReference type="EMBL" id="OIJ86415.1"/>
    </source>
</evidence>
<reference evidence="3 4" key="1">
    <citation type="submission" date="2016-10" db="EMBL/GenBank/DDBJ databases">
        <title>Genome sequence of Streptomyces sp. MUSC 93.</title>
        <authorList>
            <person name="Lee L.-H."/>
            <person name="Ser H.-L."/>
            <person name="Law J.W.-F."/>
        </authorList>
    </citation>
    <scope>NUCLEOTIDE SEQUENCE [LARGE SCALE GENOMIC DNA]</scope>
    <source>
        <strain evidence="3 4">MUSC 93</strain>
    </source>
</reference>
<dbReference type="STRING" id="1428652.BIV24_26520"/>
<dbReference type="Pfam" id="PF03446">
    <property type="entry name" value="NAD_binding_2"/>
    <property type="match status" value="1"/>
</dbReference>
<evidence type="ECO:0000259" key="1">
    <source>
        <dbReference type="Pfam" id="PF03446"/>
    </source>
</evidence>
<dbReference type="RefSeq" id="WP_071368984.1">
    <property type="nucleotide sequence ID" value="NZ_MLYP01000076.1"/>
</dbReference>
<dbReference type="Gene3D" id="3.40.50.720">
    <property type="entry name" value="NAD(P)-binding Rossmann-like Domain"/>
    <property type="match status" value="1"/>
</dbReference>
<protein>
    <submittedName>
        <fullName evidence="3">Phosphogluconate dehydrogenase</fullName>
    </submittedName>
</protein>
<dbReference type="Proteomes" id="UP000179935">
    <property type="component" value="Unassembled WGS sequence"/>
</dbReference>
<evidence type="ECO:0000313" key="4">
    <source>
        <dbReference type="Proteomes" id="UP000179935"/>
    </source>
</evidence>
<name>A0A1S2NYY6_9ACTN</name>
<dbReference type="InterPro" id="IPR006115">
    <property type="entry name" value="6PGDH_NADP-bd"/>
</dbReference>
<dbReference type="InterPro" id="IPR036291">
    <property type="entry name" value="NAD(P)-bd_dom_sf"/>
</dbReference>
<gene>
    <name evidence="3" type="ORF">BIV24_26520</name>
</gene>
<dbReference type="InterPro" id="IPR013328">
    <property type="entry name" value="6PGD_dom2"/>
</dbReference>
<dbReference type="InterPro" id="IPR015814">
    <property type="entry name" value="Pgluconate_DH_NAD-bd_C"/>
</dbReference>